<organism evidence="3">
    <name type="scientific">bioreactor metagenome</name>
    <dbReference type="NCBI Taxonomy" id="1076179"/>
    <lineage>
        <taxon>unclassified sequences</taxon>
        <taxon>metagenomes</taxon>
        <taxon>ecological metagenomes</taxon>
    </lineage>
</organism>
<dbReference type="SUPFAM" id="SSF52788">
    <property type="entry name" value="Phosphotyrosine protein phosphatases I"/>
    <property type="match status" value="1"/>
</dbReference>
<dbReference type="InterPro" id="IPR023485">
    <property type="entry name" value="Ptyr_pPase"/>
</dbReference>
<evidence type="ECO:0000313" key="3">
    <source>
        <dbReference type="EMBL" id="MPN51263.1"/>
    </source>
</evidence>
<dbReference type="PANTHER" id="PTHR43428">
    <property type="entry name" value="ARSENATE REDUCTASE"/>
    <property type="match status" value="1"/>
</dbReference>
<name>A0A645IVQ4_9ZZZZ</name>
<dbReference type="SMART" id="SM00226">
    <property type="entry name" value="LMWPc"/>
    <property type="match status" value="1"/>
</dbReference>
<comment type="caution">
    <text evidence="3">The sequence shown here is derived from an EMBL/GenBank/DDBJ whole genome shotgun (WGS) entry which is preliminary data.</text>
</comment>
<dbReference type="GO" id="GO:0046685">
    <property type="term" value="P:response to arsenic-containing substance"/>
    <property type="evidence" value="ECO:0007669"/>
    <property type="project" value="UniProtKB-KW"/>
</dbReference>
<feature type="domain" description="Phosphotyrosine protein phosphatase I" evidence="2">
    <location>
        <begin position="1"/>
        <end position="88"/>
    </location>
</feature>
<dbReference type="AlphaFoldDB" id="A0A645IVQ4"/>
<sequence length="89" mass="10247">MAELGLDLAGQRSKGVEEFLGKTLFQYLITVCDDADKNCPTVWPGVSKRMHWSFEDPAKFEGSEEEKLQKFRAVRDQIQARIREWLASL</sequence>
<protein>
    <submittedName>
        <fullName evidence="3">Arsenate reductase</fullName>
        <ecNumber evidence="3">1.20.4.4</ecNumber>
    </submittedName>
</protein>
<reference evidence="3" key="1">
    <citation type="submission" date="2019-08" db="EMBL/GenBank/DDBJ databases">
        <authorList>
            <person name="Kucharzyk K."/>
            <person name="Murdoch R.W."/>
            <person name="Higgins S."/>
            <person name="Loffler F."/>
        </authorList>
    </citation>
    <scope>NUCLEOTIDE SEQUENCE</scope>
</reference>
<dbReference type="Gene3D" id="3.40.50.2300">
    <property type="match status" value="1"/>
</dbReference>
<dbReference type="PANTHER" id="PTHR43428:SF1">
    <property type="entry name" value="ARSENATE REDUCTASE"/>
    <property type="match status" value="1"/>
</dbReference>
<gene>
    <name evidence="3" type="primary">arsC_58</name>
    <name evidence="3" type="ORF">SDC9_198906</name>
</gene>
<dbReference type="CDD" id="cd16345">
    <property type="entry name" value="LMWP_ArsC"/>
    <property type="match status" value="1"/>
</dbReference>
<keyword evidence="1" id="KW-0059">Arsenical resistance</keyword>
<dbReference type="InterPro" id="IPR036196">
    <property type="entry name" value="Ptyr_pPase_sf"/>
</dbReference>
<evidence type="ECO:0000256" key="1">
    <source>
        <dbReference type="ARBA" id="ARBA00022849"/>
    </source>
</evidence>
<dbReference type="EMBL" id="VSSQ01116194">
    <property type="protein sequence ID" value="MPN51263.1"/>
    <property type="molecule type" value="Genomic_DNA"/>
</dbReference>
<evidence type="ECO:0000259" key="2">
    <source>
        <dbReference type="SMART" id="SM00226"/>
    </source>
</evidence>
<keyword evidence="3" id="KW-0560">Oxidoreductase</keyword>
<accession>A0A645IVQ4</accession>
<dbReference type="GO" id="GO:0030612">
    <property type="term" value="F:arsenate reductase (thioredoxin) activity"/>
    <property type="evidence" value="ECO:0007669"/>
    <property type="project" value="UniProtKB-EC"/>
</dbReference>
<proteinExistence type="predicted"/>
<dbReference type="EC" id="1.20.4.4" evidence="3"/>